<dbReference type="Proteomes" id="UP000826195">
    <property type="component" value="Unassembled WGS sequence"/>
</dbReference>
<name>A0AAV7HWQ1_COTGL</name>
<evidence type="ECO:0000313" key="2">
    <source>
        <dbReference type="Proteomes" id="UP000826195"/>
    </source>
</evidence>
<evidence type="ECO:0000313" key="1">
    <source>
        <dbReference type="EMBL" id="KAH0539292.1"/>
    </source>
</evidence>
<organism evidence="1 2">
    <name type="scientific">Cotesia glomerata</name>
    <name type="common">Lepidopteran parasitic wasp</name>
    <name type="synonym">Apanteles glomeratus</name>
    <dbReference type="NCBI Taxonomy" id="32391"/>
    <lineage>
        <taxon>Eukaryota</taxon>
        <taxon>Metazoa</taxon>
        <taxon>Ecdysozoa</taxon>
        <taxon>Arthropoda</taxon>
        <taxon>Hexapoda</taxon>
        <taxon>Insecta</taxon>
        <taxon>Pterygota</taxon>
        <taxon>Neoptera</taxon>
        <taxon>Endopterygota</taxon>
        <taxon>Hymenoptera</taxon>
        <taxon>Apocrita</taxon>
        <taxon>Ichneumonoidea</taxon>
        <taxon>Braconidae</taxon>
        <taxon>Microgastrinae</taxon>
        <taxon>Cotesia</taxon>
    </lineage>
</organism>
<protein>
    <submittedName>
        <fullName evidence="1">Uncharacterized protein</fullName>
    </submittedName>
</protein>
<dbReference type="AlphaFoldDB" id="A0AAV7HWQ1"/>
<comment type="caution">
    <text evidence="1">The sequence shown here is derived from an EMBL/GenBank/DDBJ whole genome shotgun (WGS) entry which is preliminary data.</text>
</comment>
<accession>A0AAV7HWQ1</accession>
<dbReference type="EMBL" id="JAHXZJ010002609">
    <property type="protein sequence ID" value="KAH0539292.1"/>
    <property type="molecule type" value="Genomic_DNA"/>
</dbReference>
<proteinExistence type="predicted"/>
<keyword evidence="2" id="KW-1185">Reference proteome</keyword>
<reference evidence="1 2" key="1">
    <citation type="journal article" date="2021" name="J. Hered.">
        <title>A chromosome-level genome assembly of the parasitoid wasp, Cotesia glomerata (Hymenoptera: Braconidae).</title>
        <authorList>
            <person name="Pinto B.J."/>
            <person name="Weis J.J."/>
            <person name="Gamble T."/>
            <person name="Ode P.J."/>
            <person name="Paul R."/>
            <person name="Zaspel J.M."/>
        </authorList>
    </citation>
    <scope>NUCLEOTIDE SEQUENCE [LARGE SCALE GENOMIC DNA]</scope>
    <source>
        <strain evidence="1">CgM1</strain>
    </source>
</reference>
<gene>
    <name evidence="1" type="ORF">KQX54_003674</name>
</gene>
<sequence>MKKLSSELLVGKETGIERRVLTRAFSHLSENKEKEKEVKIVDLAKGEGEKWEWVKSIRGGFYFLSTFTTQFEWICVHLDIGCRRSLERRSWKLPYAPESRVFTTLVIERRDERTLCRTTASQRTNRC</sequence>